<evidence type="ECO:0000313" key="4">
    <source>
        <dbReference type="EMBL" id="KAF7133206.1"/>
    </source>
</evidence>
<keyword evidence="2" id="KW-0812">Transmembrane</keyword>
<dbReference type="PANTHER" id="PTHR46250:SF18">
    <property type="entry name" value="MYB_SANT-LIKE DOMAIN-CONTAINING PROTEIN"/>
    <property type="match status" value="1"/>
</dbReference>
<feature type="transmembrane region" description="Helical" evidence="2">
    <location>
        <begin position="20"/>
        <end position="41"/>
    </location>
</feature>
<feature type="domain" description="Myb/SANT-like" evidence="3">
    <location>
        <begin position="66"/>
        <end position="164"/>
    </location>
</feature>
<gene>
    <name evidence="4" type="ORF">RHSIM_Rhsim09G0193500</name>
</gene>
<evidence type="ECO:0000256" key="2">
    <source>
        <dbReference type="SAM" id="Phobius"/>
    </source>
</evidence>
<dbReference type="Proteomes" id="UP000626092">
    <property type="component" value="Unassembled WGS sequence"/>
</dbReference>
<evidence type="ECO:0000313" key="5">
    <source>
        <dbReference type="Proteomes" id="UP000626092"/>
    </source>
</evidence>
<dbReference type="AlphaFoldDB" id="A0A834GJ85"/>
<evidence type="ECO:0000259" key="3">
    <source>
        <dbReference type="Pfam" id="PF12776"/>
    </source>
</evidence>
<protein>
    <recommendedName>
        <fullName evidence="3">Myb/SANT-like domain-containing protein</fullName>
    </recommendedName>
</protein>
<keyword evidence="2" id="KW-0472">Membrane</keyword>
<feature type="region of interest" description="Disordered" evidence="1">
    <location>
        <begin position="46"/>
        <end position="65"/>
    </location>
</feature>
<accession>A0A834GJ85</accession>
<keyword evidence="2" id="KW-1133">Transmembrane helix</keyword>
<feature type="compositionally biased region" description="Low complexity" evidence="1">
    <location>
        <begin position="309"/>
        <end position="336"/>
    </location>
</feature>
<organism evidence="4 5">
    <name type="scientific">Rhododendron simsii</name>
    <name type="common">Sims's rhododendron</name>
    <dbReference type="NCBI Taxonomy" id="118357"/>
    <lineage>
        <taxon>Eukaryota</taxon>
        <taxon>Viridiplantae</taxon>
        <taxon>Streptophyta</taxon>
        <taxon>Embryophyta</taxon>
        <taxon>Tracheophyta</taxon>
        <taxon>Spermatophyta</taxon>
        <taxon>Magnoliopsida</taxon>
        <taxon>eudicotyledons</taxon>
        <taxon>Gunneridae</taxon>
        <taxon>Pentapetalae</taxon>
        <taxon>asterids</taxon>
        <taxon>Ericales</taxon>
        <taxon>Ericaceae</taxon>
        <taxon>Ericoideae</taxon>
        <taxon>Rhodoreae</taxon>
        <taxon>Rhododendron</taxon>
    </lineage>
</organism>
<dbReference type="OrthoDB" id="1631652at2759"/>
<dbReference type="EMBL" id="WJXA01000009">
    <property type="protein sequence ID" value="KAF7133206.1"/>
    <property type="molecule type" value="Genomic_DNA"/>
</dbReference>
<dbReference type="PANTHER" id="PTHR46250">
    <property type="entry name" value="MYB/SANT-LIKE DNA-BINDING DOMAIN PROTEIN-RELATED"/>
    <property type="match status" value="1"/>
</dbReference>
<comment type="caution">
    <text evidence="4">The sequence shown here is derived from an EMBL/GenBank/DDBJ whole genome shotgun (WGS) entry which is preliminary data.</text>
</comment>
<dbReference type="Pfam" id="PF12776">
    <property type="entry name" value="Myb_DNA-bind_3"/>
    <property type="match status" value="1"/>
</dbReference>
<name>A0A834GJ85_RHOSS</name>
<evidence type="ECO:0000256" key="1">
    <source>
        <dbReference type="SAM" id="MobiDB-lite"/>
    </source>
</evidence>
<sequence length="441" mass="49402">MADVDANVETYQLFPCNEYYLLTYCLCQIVIVIQIRLANIMESQRTSKSKRSNAKGGQEKQSRRLWTPKEEEALLACMLDAVSENETWKAHNGFKSGFYVEVEKGLQKLLPGTTLKAQPNIESKVKFWKEKYGHIADMIRLSGFAWNHATNSIEVDSEDVWKEYEKFNPKVKGMNGKAFPMYESWQILFGIDRATGDFAEDAADLDNCDPVESPNQDEIPNIDDYLEECYTPRFANGEAIWQGDSFVDLSYANTPTSNSNANTPIGCSNVNTPRTNSNANANTPIGCSNANTPRTNSNVNANATDHANTNARGKANSNARANVNVNPNGRVNTNVVPMPPKKKAKKEVAIPEALGNYLTQSATVMEKIADAIGYEKQLSSRRERVFDELLKLDMDEDDRYIVNAIIVQAEDRVDTFYGIPAARKQRWVELVLAGKFYGKDN</sequence>
<reference evidence="4" key="1">
    <citation type="submission" date="2019-11" db="EMBL/GenBank/DDBJ databases">
        <authorList>
            <person name="Liu Y."/>
            <person name="Hou J."/>
            <person name="Li T.-Q."/>
            <person name="Guan C.-H."/>
            <person name="Wu X."/>
            <person name="Wu H.-Z."/>
            <person name="Ling F."/>
            <person name="Zhang R."/>
            <person name="Shi X.-G."/>
            <person name="Ren J.-P."/>
            <person name="Chen E.-F."/>
            <person name="Sun J.-M."/>
        </authorList>
    </citation>
    <scope>NUCLEOTIDE SEQUENCE</scope>
    <source>
        <strain evidence="4">Adult_tree_wgs_1</strain>
        <tissue evidence="4">Leaves</tissue>
    </source>
</reference>
<keyword evidence="5" id="KW-1185">Reference proteome</keyword>
<proteinExistence type="predicted"/>
<dbReference type="InterPro" id="IPR024752">
    <property type="entry name" value="Myb/SANT-like_dom"/>
</dbReference>
<feature type="region of interest" description="Disordered" evidence="1">
    <location>
        <begin position="309"/>
        <end position="343"/>
    </location>
</feature>